<keyword evidence="3" id="KW-1185">Reference proteome</keyword>
<protein>
    <recommendedName>
        <fullName evidence="4">Tellurite resistance protein</fullName>
    </recommendedName>
</protein>
<dbReference type="NCBIfam" id="NF033773">
    <property type="entry name" value="tellur_TrgA"/>
    <property type="match status" value="1"/>
</dbReference>
<evidence type="ECO:0000313" key="2">
    <source>
        <dbReference type="EMBL" id="PPB81342.1"/>
    </source>
</evidence>
<keyword evidence="1" id="KW-1133">Transmembrane helix</keyword>
<name>A0A2S5JIT8_9RHOB</name>
<accession>A0A2S5JIT8</accession>
<evidence type="ECO:0000256" key="1">
    <source>
        <dbReference type="SAM" id="Phobius"/>
    </source>
</evidence>
<dbReference type="OrthoDB" id="7869508at2"/>
<keyword evidence="1" id="KW-0812">Transmembrane</keyword>
<organism evidence="2 3">
    <name type="scientific">Albidovulum inexpectatum</name>
    <dbReference type="NCBI Taxonomy" id="196587"/>
    <lineage>
        <taxon>Bacteria</taxon>
        <taxon>Pseudomonadati</taxon>
        <taxon>Pseudomonadota</taxon>
        <taxon>Alphaproteobacteria</taxon>
        <taxon>Rhodobacterales</taxon>
        <taxon>Paracoccaceae</taxon>
        <taxon>Albidovulum</taxon>
    </lineage>
</organism>
<keyword evidence="1" id="KW-0472">Membrane</keyword>
<evidence type="ECO:0008006" key="4">
    <source>
        <dbReference type="Google" id="ProtNLM"/>
    </source>
</evidence>
<sequence length="145" mass="15849">MPTASKFFAALAFAAVGFFTAEIYRAHLPVMPLGYFSLAAALLGVICGWALLGPEAGRGMWQSANAGLKTAVVLMLLALFVFSAYEMLIQALRLRYDDAFEAILGMVDLATIYFIRLIHWDVLLTLFGGGMLAGLLAEWAARRWP</sequence>
<dbReference type="RefSeq" id="WP_104070217.1">
    <property type="nucleotide sequence ID" value="NZ_PRDS01000003.1"/>
</dbReference>
<feature type="transmembrane region" description="Helical" evidence="1">
    <location>
        <begin position="66"/>
        <end position="87"/>
    </location>
</feature>
<dbReference type="Proteomes" id="UP000239736">
    <property type="component" value="Unassembled WGS sequence"/>
</dbReference>
<dbReference type="EMBL" id="PRDS01000003">
    <property type="protein sequence ID" value="PPB81342.1"/>
    <property type="molecule type" value="Genomic_DNA"/>
</dbReference>
<dbReference type="InterPro" id="IPR047784">
    <property type="entry name" value="TrgA"/>
</dbReference>
<reference evidence="2 3" key="1">
    <citation type="submission" date="2018-01" db="EMBL/GenBank/DDBJ databases">
        <title>Genomic Encyclopedia of Archaeal and Bacterial Type Strains, Phase II (KMG-II): from individual species to whole genera.</title>
        <authorList>
            <person name="Goeker M."/>
        </authorList>
    </citation>
    <scope>NUCLEOTIDE SEQUENCE [LARGE SCALE GENOMIC DNA]</scope>
    <source>
        <strain evidence="2 3">DSM 12048</strain>
    </source>
</reference>
<gene>
    <name evidence="2" type="ORF">LV82_01388</name>
</gene>
<feature type="transmembrane region" description="Helical" evidence="1">
    <location>
        <begin position="35"/>
        <end position="54"/>
    </location>
</feature>
<comment type="caution">
    <text evidence="2">The sequence shown here is derived from an EMBL/GenBank/DDBJ whole genome shotgun (WGS) entry which is preliminary data.</text>
</comment>
<feature type="transmembrane region" description="Helical" evidence="1">
    <location>
        <begin position="122"/>
        <end position="141"/>
    </location>
</feature>
<evidence type="ECO:0000313" key="3">
    <source>
        <dbReference type="Proteomes" id="UP000239736"/>
    </source>
</evidence>
<dbReference type="AlphaFoldDB" id="A0A2S5JIT8"/>
<proteinExistence type="predicted"/>